<dbReference type="PANTHER" id="PTHR42718">
    <property type="entry name" value="MAJOR FACILITATOR SUPERFAMILY MULTIDRUG TRANSPORTER MFSC"/>
    <property type="match status" value="1"/>
</dbReference>
<dbReference type="GeneID" id="4684645"/>
<dbReference type="Gene3D" id="1.20.1720.10">
    <property type="entry name" value="Multidrug resistance protein D"/>
    <property type="match status" value="1"/>
</dbReference>
<feature type="transmembrane region" description="Helical" evidence="8">
    <location>
        <begin position="382"/>
        <end position="401"/>
    </location>
</feature>
<dbReference type="Gene3D" id="1.20.1250.20">
    <property type="entry name" value="MFS general substrate transporter like domains"/>
    <property type="match status" value="1"/>
</dbReference>
<dbReference type="EMBL" id="AMQK01000017">
    <property type="protein sequence ID" value="EKS43609.1"/>
    <property type="molecule type" value="Genomic_DNA"/>
</dbReference>
<keyword evidence="3" id="KW-0813">Transport</keyword>
<dbReference type="Proteomes" id="UP000009359">
    <property type="component" value="Unassembled WGS sequence"/>
</dbReference>
<keyword evidence="6 8" id="KW-1133">Transmembrane helix</keyword>
<organism evidence="10 11">
    <name type="scientific">Bartonella bacilliformis INS</name>
    <dbReference type="NCBI Taxonomy" id="1206782"/>
    <lineage>
        <taxon>Bacteria</taxon>
        <taxon>Pseudomonadati</taxon>
        <taxon>Pseudomonadota</taxon>
        <taxon>Alphaproteobacteria</taxon>
        <taxon>Hyphomicrobiales</taxon>
        <taxon>Bartonellaceae</taxon>
        <taxon>Bartonella</taxon>
    </lineage>
</organism>
<dbReference type="InterPro" id="IPR036259">
    <property type="entry name" value="MFS_trans_sf"/>
</dbReference>
<dbReference type="PROSITE" id="PS50850">
    <property type="entry name" value="MFS"/>
    <property type="match status" value="1"/>
</dbReference>
<accession>A0ABN0IFK5</accession>
<evidence type="ECO:0000313" key="11">
    <source>
        <dbReference type="Proteomes" id="UP000009359"/>
    </source>
</evidence>
<evidence type="ECO:0000256" key="5">
    <source>
        <dbReference type="ARBA" id="ARBA00022692"/>
    </source>
</evidence>
<dbReference type="InterPro" id="IPR020846">
    <property type="entry name" value="MFS_dom"/>
</dbReference>
<dbReference type="PANTHER" id="PTHR42718:SF9">
    <property type="entry name" value="MAJOR FACILITATOR SUPERFAMILY MULTIDRUG TRANSPORTER MFSC"/>
    <property type="match status" value="1"/>
</dbReference>
<dbReference type="Pfam" id="PF07690">
    <property type="entry name" value="MFS_1"/>
    <property type="match status" value="1"/>
</dbReference>
<evidence type="ECO:0000256" key="2">
    <source>
        <dbReference type="ARBA" id="ARBA00008537"/>
    </source>
</evidence>
<dbReference type="NCBIfam" id="TIGR00711">
    <property type="entry name" value="efflux_EmrB"/>
    <property type="match status" value="1"/>
</dbReference>
<feature type="transmembrane region" description="Helical" evidence="8">
    <location>
        <begin position="62"/>
        <end position="82"/>
    </location>
</feature>
<dbReference type="InterPro" id="IPR011701">
    <property type="entry name" value="MFS"/>
</dbReference>
<feature type="transmembrane region" description="Helical" evidence="8">
    <location>
        <begin position="413"/>
        <end position="430"/>
    </location>
</feature>
<sequence length="525" mass="58145">MKNSTPSSSDVDVQERIGMRKIVAFIAMTVGMFMAILDIQIVSSSLAEIQAGLSASSNEISWVQTSYLIAEVIMLPLSGFLGRLLSTRVLFSVSAAGFTIASILCATATSIEQMIVYRALQGFIGGGIIPCVFVASYIMFPPSKRPIISPIIGLVATLAPTIGPTVGGYVSHALSWHWLFLINVPFGIIISILAWKLIDFDKADPSLLAKFDWWGLISMALFLGSLEYVLEEGAHRDWFNDNLVFSFFIIMVLSASVFFWRVFNVKEPIVDLTAFSNFNFSISTIFAFMLGIGLYGLTYLYPVYLSQIRHYDALMIGKTLFISGLAMFFTAPLSGFLSARIDPRIMIAVGFAGFAWGTWLATSITDDWGFWELLWPQILRGSSMMLCMVPINNIAFGSLSPERMKNASGIFNLMRNLGGAVGLAIISTLITQRTNLHYERIAEAVQPGNIQATETLASFTKLFSFSTFDPQALALVQLFNMVYTQAAVMAFSDLFFMIFFLFSILTFLTFFLKKIPPSTNIRAEH</sequence>
<evidence type="ECO:0000256" key="3">
    <source>
        <dbReference type="ARBA" id="ARBA00022448"/>
    </source>
</evidence>
<evidence type="ECO:0000313" key="10">
    <source>
        <dbReference type="EMBL" id="EKS43609.1"/>
    </source>
</evidence>
<evidence type="ECO:0000259" key="9">
    <source>
        <dbReference type="PROSITE" id="PS50850"/>
    </source>
</evidence>
<feature type="transmembrane region" description="Helical" evidence="8">
    <location>
        <begin position="345"/>
        <end position="362"/>
    </location>
</feature>
<dbReference type="SUPFAM" id="SSF103473">
    <property type="entry name" value="MFS general substrate transporter"/>
    <property type="match status" value="1"/>
</dbReference>
<feature type="transmembrane region" description="Helical" evidence="8">
    <location>
        <begin position="207"/>
        <end position="230"/>
    </location>
</feature>
<comment type="caution">
    <text evidence="10">The sequence shown here is derived from an EMBL/GenBank/DDBJ whole genome shotgun (WGS) entry which is preliminary data.</text>
</comment>
<evidence type="ECO:0000256" key="7">
    <source>
        <dbReference type="ARBA" id="ARBA00023136"/>
    </source>
</evidence>
<feature type="transmembrane region" description="Helical" evidence="8">
    <location>
        <begin position="313"/>
        <end position="333"/>
    </location>
</feature>
<comment type="similarity">
    <text evidence="2">Belongs to the major facilitator superfamily. EmrB family.</text>
</comment>
<feature type="transmembrane region" description="Helical" evidence="8">
    <location>
        <begin position="115"/>
        <end position="140"/>
    </location>
</feature>
<dbReference type="RefSeq" id="WP_005767666.1">
    <property type="nucleotide sequence ID" value="NZ_AMQK01000017.1"/>
</dbReference>
<keyword evidence="7 8" id="KW-0472">Membrane</keyword>
<evidence type="ECO:0000256" key="4">
    <source>
        <dbReference type="ARBA" id="ARBA00022475"/>
    </source>
</evidence>
<feature type="transmembrane region" description="Helical" evidence="8">
    <location>
        <begin position="22"/>
        <end position="42"/>
    </location>
</feature>
<dbReference type="CDD" id="cd17503">
    <property type="entry name" value="MFS_LmrB_MDR_like"/>
    <property type="match status" value="1"/>
</dbReference>
<feature type="transmembrane region" description="Helical" evidence="8">
    <location>
        <begin position="486"/>
        <end position="512"/>
    </location>
</feature>
<evidence type="ECO:0000256" key="8">
    <source>
        <dbReference type="SAM" id="Phobius"/>
    </source>
</evidence>
<feature type="transmembrane region" description="Helical" evidence="8">
    <location>
        <begin position="147"/>
        <end position="170"/>
    </location>
</feature>
<dbReference type="InterPro" id="IPR004638">
    <property type="entry name" value="EmrB-like"/>
</dbReference>
<feature type="transmembrane region" description="Helical" evidence="8">
    <location>
        <begin position="242"/>
        <end position="263"/>
    </location>
</feature>
<gene>
    <name evidence="10" type="ORF">BbINS_05092</name>
</gene>
<keyword evidence="5 8" id="KW-0812">Transmembrane</keyword>
<feature type="transmembrane region" description="Helical" evidence="8">
    <location>
        <begin position="176"/>
        <end position="195"/>
    </location>
</feature>
<feature type="transmembrane region" description="Helical" evidence="8">
    <location>
        <begin position="275"/>
        <end position="301"/>
    </location>
</feature>
<reference evidence="10 11" key="1">
    <citation type="journal article" date="2013" name="Genome Announc.">
        <title>Whole Genome Sequencing and Comparative Analysis of Bartonella bacilliformis Strain INS, the Causative Agent of Carrion's Disease.</title>
        <authorList>
            <person name="Tarazona D."/>
            <person name="Padilla C."/>
            <person name="Caceres O."/>
            <person name="Montenegro J.D."/>
            <person name="Bailon H."/>
            <person name="Ventura G."/>
            <person name="Mendoza G."/>
            <person name="Anaya E."/>
            <person name="Guio H."/>
        </authorList>
    </citation>
    <scope>NUCLEOTIDE SEQUENCE [LARGE SCALE GENOMIC DNA]</scope>
    <source>
        <strain evidence="10 11">INS</strain>
    </source>
</reference>
<dbReference type="PRINTS" id="PR01036">
    <property type="entry name" value="TCRTETB"/>
</dbReference>
<comment type="subcellular location">
    <subcellularLocation>
        <location evidence="1">Cell membrane</location>
        <topology evidence="1">Multi-pass membrane protein</topology>
    </subcellularLocation>
</comment>
<evidence type="ECO:0000256" key="1">
    <source>
        <dbReference type="ARBA" id="ARBA00004651"/>
    </source>
</evidence>
<protein>
    <submittedName>
        <fullName evidence="10">EmrB/QacA family drug resistance transporter</fullName>
    </submittedName>
</protein>
<name>A0ABN0IFK5_BARBA</name>
<evidence type="ECO:0000256" key="6">
    <source>
        <dbReference type="ARBA" id="ARBA00022989"/>
    </source>
</evidence>
<feature type="transmembrane region" description="Helical" evidence="8">
    <location>
        <begin position="89"/>
        <end position="109"/>
    </location>
</feature>
<feature type="domain" description="Major facilitator superfamily (MFS) profile" evidence="9">
    <location>
        <begin position="24"/>
        <end position="517"/>
    </location>
</feature>
<keyword evidence="4" id="KW-1003">Cell membrane</keyword>
<keyword evidence="11" id="KW-1185">Reference proteome</keyword>
<proteinExistence type="inferred from homology"/>